<proteinExistence type="predicted"/>
<reference evidence="1 2" key="1">
    <citation type="journal article" date="2024" name="J Genomics">
        <title>Draft genome sequencing and assembly of Favolaschia claudopus CIRM-BRFM 2984 isolated from oak limbs.</title>
        <authorList>
            <person name="Navarro D."/>
            <person name="Drula E."/>
            <person name="Chaduli D."/>
            <person name="Cazenave R."/>
            <person name="Ahrendt S."/>
            <person name="Wang J."/>
            <person name="Lipzen A."/>
            <person name="Daum C."/>
            <person name="Barry K."/>
            <person name="Grigoriev I.V."/>
            <person name="Favel A."/>
            <person name="Rosso M.N."/>
            <person name="Martin F."/>
        </authorList>
    </citation>
    <scope>NUCLEOTIDE SEQUENCE [LARGE SCALE GENOMIC DNA]</scope>
    <source>
        <strain evidence="1 2">CIRM-BRFM 2984</strain>
    </source>
</reference>
<dbReference type="EMBL" id="JAWWNJ010000258">
    <property type="protein sequence ID" value="KAK6966710.1"/>
    <property type="molecule type" value="Genomic_DNA"/>
</dbReference>
<accession>A0AAV9Z096</accession>
<comment type="caution">
    <text evidence="1">The sequence shown here is derived from an EMBL/GenBank/DDBJ whole genome shotgun (WGS) entry which is preliminary data.</text>
</comment>
<protein>
    <submittedName>
        <fullName evidence="1">Uncharacterized protein</fullName>
    </submittedName>
</protein>
<dbReference type="AlphaFoldDB" id="A0AAV9Z096"/>
<evidence type="ECO:0000313" key="2">
    <source>
        <dbReference type="Proteomes" id="UP001362999"/>
    </source>
</evidence>
<name>A0AAV9Z096_9AGAR</name>
<dbReference type="Proteomes" id="UP001362999">
    <property type="component" value="Unassembled WGS sequence"/>
</dbReference>
<organism evidence="1 2">
    <name type="scientific">Favolaschia claudopus</name>
    <dbReference type="NCBI Taxonomy" id="2862362"/>
    <lineage>
        <taxon>Eukaryota</taxon>
        <taxon>Fungi</taxon>
        <taxon>Dikarya</taxon>
        <taxon>Basidiomycota</taxon>
        <taxon>Agaricomycotina</taxon>
        <taxon>Agaricomycetes</taxon>
        <taxon>Agaricomycetidae</taxon>
        <taxon>Agaricales</taxon>
        <taxon>Marasmiineae</taxon>
        <taxon>Mycenaceae</taxon>
        <taxon>Favolaschia</taxon>
    </lineage>
</organism>
<evidence type="ECO:0000313" key="1">
    <source>
        <dbReference type="EMBL" id="KAK6966710.1"/>
    </source>
</evidence>
<sequence length="152" mass="17321">MRYIRERPAPMCVYELPCAFHPHLPSACLHAPTNTFCLYVAPPCVTSANVQRLCASTSYLVRSTRICPAPTCAYEYILPLRGTSMRYIRERPAPMCIYELPCALHPHLPSAYMRLRIIIYGYAAPVPTHIYVDLCDTLFETSPRQIALWLTL</sequence>
<gene>
    <name evidence="1" type="ORF">R3P38DRAFT_3245485</name>
</gene>
<keyword evidence="2" id="KW-1185">Reference proteome</keyword>